<dbReference type="Proteomes" id="UP000186096">
    <property type="component" value="Unassembled WGS sequence"/>
</dbReference>
<dbReference type="GO" id="GO:1901605">
    <property type="term" value="P:alpha-amino acid metabolic process"/>
    <property type="evidence" value="ECO:0007669"/>
    <property type="project" value="UniProtKB-ARBA"/>
</dbReference>
<dbReference type="STRING" id="58117.SAMN05421833_112179"/>
<dbReference type="OrthoDB" id="7624112at2"/>
<dbReference type="InterPro" id="IPR001926">
    <property type="entry name" value="TrpB-like_PALP"/>
</dbReference>
<feature type="domain" description="Tryptophan synthase beta chain-like PALP" evidence="3">
    <location>
        <begin position="20"/>
        <end position="292"/>
    </location>
</feature>
<keyword evidence="5" id="KW-1185">Reference proteome</keyword>
<evidence type="ECO:0000256" key="1">
    <source>
        <dbReference type="ARBA" id="ARBA00001933"/>
    </source>
</evidence>
<dbReference type="EMBL" id="FTNI01000012">
    <property type="protein sequence ID" value="SIR66407.1"/>
    <property type="molecule type" value="Genomic_DNA"/>
</dbReference>
<dbReference type="PANTHER" id="PTHR10314">
    <property type="entry name" value="CYSTATHIONINE BETA-SYNTHASE"/>
    <property type="match status" value="1"/>
</dbReference>
<dbReference type="Pfam" id="PF00291">
    <property type="entry name" value="PALP"/>
    <property type="match status" value="1"/>
</dbReference>
<evidence type="ECO:0000259" key="3">
    <source>
        <dbReference type="Pfam" id="PF00291"/>
    </source>
</evidence>
<protein>
    <submittedName>
        <fullName evidence="4">Cysteine synthase A</fullName>
    </submittedName>
</protein>
<gene>
    <name evidence="4" type="ORF">SAMN05421833_112179</name>
</gene>
<comment type="cofactor">
    <cofactor evidence="1">
        <name>pyridoxal 5'-phosphate</name>
        <dbReference type="ChEBI" id="CHEBI:597326"/>
    </cofactor>
</comment>
<reference evidence="5" key="1">
    <citation type="submission" date="2017-01" db="EMBL/GenBank/DDBJ databases">
        <authorList>
            <person name="Varghese N."/>
            <person name="Submissions S."/>
        </authorList>
    </citation>
    <scope>NUCLEOTIDE SEQUENCE [LARGE SCALE GENOMIC DNA]</scope>
    <source>
        <strain evidence="5">ATCC 12950</strain>
    </source>
</reference>
<name>A0A1N7CSD9_9ACTN</name>
<sequence length="341" mass="36378">MPDGWAAEAVARLDREREDAGTTPLREFPLPGAWGMRLRLKDESAQPTGGLKHRLARALFAQAITDGRITEGTTVVDATGGPMAVAEAYFARLLGLPYIAVMPKKSSGAGVERLGGTCRYVDPPLAVYEEAARLSGEIGGHYLDHYRSAAEVDWRGASLADELFRQLGECPRWIVVGAGTGATSAAIGRRLRADGLEGRLAVADPENSAYFPGWATGAPDYATGMPSRIEGVGRPRMEPAFDAEVVDLVVPVPDAASVAAARRVRQVTGLAVGAATGTNLWAALELITRMRDRGERGEVVGVIGDAGERHLATCHDDAWAAARGLDWRPYAERLRDLLGDP</sequence>
<keyword evidence="2" id="KW-0663">Pyridoxal phosphate</keyword>
<evidence type="ECO:0000313" key="5">
    <source>
        <dbReference type="Proteomes" id="UP000186096"/>
    </source>
</evidence>
<dbReference type="InterPro" id="IPR050214">
    <property type="entry name" value="Cys_Synth/Cystath_Beta-Synth"/>
</dbReference>
<evidence type="ECO:0000256" key="2">
    <source>
        <dbReference type="ARBA" id="ARBA00022898"/>
    </source>
</evidence>
<accession>A0A1N7CSD9</accession>
<proteinExistence type="predicted"/>
<dbReference type="Gene3D" id="3.40.50.1100">
    <property type="match status" value="2"/>
</dbReference>
<dbReference type="RefSeq" id="WP_076436262.1">
    <property type="nucleotide sequence ID" value="NZ_FTNI01000012.1"/>
</dbReference>
<evidence type="ECO:0000313" key="4">
    <source>
        <dbReference type="EMBL" id="SIR66407.1"/>
    </source>
</evidence>
<dbReference type="SUPFAM" id="SSF53686">
    <property type="entry name" value="Tryptophan synthase beta subunit-like PLP-dependent enzymes"/>
    <property type="match status" value="1"/>
</dbReference>
<dbReference type="InterPro" id="IPR036052">
    <property type="entry name" value="TrpB-like_PALP_sf"/>
</dbReference>
<dbReference type="AlphaFoldDB" id="A0A1N7CSD9"/>
<organism evidence="4 5">
    <name type="scientific">Microbispora rosea</name>
    <dbReference type="NCBI Taxonomy" id="58117"/>
    <lineage>
        <taxon>Bacteria</taxon>
        <taxon>Bacillati</taxon>
        <taxon>Actinomycetota</taxon>
        <taxon>Actinomycetes</taxon>
        <taxon>Streptosporangiales</taxon>
        <taxon>Streptosporangiaceae</taxon>
        <taxon>Microbispora</taxon>
    </lineage>
</organism>